<dbReference type="SUPFAM" id="SSF56784">
    <property type="entry name" value="HAD-like"/>
    <property type="match status" value="1"/>
</dbReference>
<evidence type="ECO:0000313" key="1">
    <source>
        <dbReference type="EMBL" id="BAQ16964.1"/>
    </source>
</evidence>
<dbReference type="AlphaFoldDB" id="A0A0A8K4N4"/>
<dbReference type="Proteomes" id="UP000031643">
    <property type="component" value="Chromosome"/>
</dbReference>
<gene>
    <name evidence="1" type="ORF">GL4_1508</name>
</gene>
<protein>
    <recommendedName>
        <fullName evidence="3">Polynucleotide kinase</fullName>
    </recommendedName>
</protein>
<accession>A0A0A8K4N4</accession>
<proteinExistence type="predicted"/>
<reference evidence="1 2" key="1">
    <citation type="submission" date="2014-09" db="EMBL/GenBank/DDBJ databases">
        <title>Genome sequencing of Methyloceanibacter caenitepidi Gela4.</title>
        <authorList>
            <person name="Takeuchi M."/>
            <person name="Susumu S."/>
            <person name="Kamagata Y."/>
            <person name="Oshima K."/>
            <person name="Hattori M."/>
            <person name="Iwasaki W."/>
        </authorList>
    </citation>
    <scope>NUCLEOTIDE SEQUENCE [LARGE SCALE GENOMIC DNA]</scope>
    <source>
        <strain evidence="1 2">Gela4</strain>
    </source>
</reference>
<dbReference type="InterPro" id="IPR023214">
    <property type="entry name" value="HAD_sf"/>
</dbReference>
<name>A0A0A8K4N4_9HYPH</name>
<dbReference type="OrthoDB" id="954467at2"/>
<dbReference type="Gene3D" id="3.40.50.1000">
    <property type="entry name" value="HAD superfamily/HAD-like"/>
    <property type="match status" value="1"/>
</dbReference>
<dbReference type="RefSeq" id="WP_045366194.1">
    <property type="nucleotide sequence ID" value="NZ_AP014648.1"/>
</dbReference>
<dbReference type="STRING" id="1384459.GL4_1508"/>
<dbReference type="HOGENOM" id="CLU_147200_0_0_5"/>
<sequence>MERKPILCLDFDGVIHSYTSGWQDADVIPDPPVPGAIAFLREAVDHFRVAIFSSRSHQPGGIEAMKDWLGRWVLEEDPFDVAWVNAIEWPTEKPPALVTIDDRALTFDGTWPSMDVLRDFKPWNRGGERG</sequence>
<dbReference type="KEGG" id="mcg:GL4_1508"/>
<evidence type="ECO:0000313" key="2">
    <source>
        <dbReference type="Proteomes" id="UP000031643"/>
    </source>
</evidence>
<keyword evidence="2" id="KW-1185">Reference proteome</keyword>
<dbReference type="EMBL" id="AP014648">
    <property type="protein sequence ID" value="BAQ16964.1"/>
    <property type="molecule type" value="Genomic_DNA"/>
</dbReference>
<dbReference type="InterPro" id="IPR036412">
    <property type="entry name" value="HAD-like_sf"/>
</dbReference>
<organism evidence="1 2">
    <name type="scientific">Methyloceanibacter caenitepidi</name>
    <dbReference type="NCBI Taxonomy" id="1384459"/>
    <lineage>
        <taxon>Bacteria</taxon>
        <taxon>Pseudomonadati</taxon>
        <taxon>Pseudomonadota</taxon>
        <taxon>Alphaproteobacteria</taxon>
        <taxon>Hyphomicrobiales</taxon>
        <taxon>Hyphomicrobiaceae</taxon>
        <taxon>Methyloceanibacter</taxon>
    </lineage>
</organism>
<evidence type="ECO:0008006" key="3">
    <source>
        <dbReference type="Google" id="ProtNLM"/>
    </source>
</evidence>